<dbReference type="GO" id="GO:0005524">
    <property type="term" value="F:ATP binding"/>
    <property type="evidence" value="ECO:0007669"/>
    <property type="project" value="InterPro"/>
</dbReference>
<comment type="caution">
    <text evidence="3">The sequence shown here is derived from an EMBL/GenBank/DDBJ whole genome shotgun (WGS) entry which is preliminary data.</text>
</comment>
<evidence type="ECO:0000313" key="4">
    <source>
        <dbReference type="Proteomes" id="UP000305921"/>
    </source>
</evidence>
<evidence type="ECO:0000313" key="3">
    <source>
        <dbReference type="EMBL" id="TLQ47660.1"/>
    </source>
</evidence>
<name>A0A5R9EBU4_9ACTN</name>
<dbReference type="InterPro" id="IPR027417">
    <property type="entry name" value="P-loop_NTPase"/>
</dbReference>
<sequence length="239" mass="26487">MTMRHAPVHLSASTWRQPRPAPASPEREALVARIADRVLALGDGRLLVGIDGLTASGKTSFGHELGARIGAAGRPVLRATLDDFKRPWKDRHLYDRESGEGYYRNAYDYEAARRLLLDPCRTEGAASCALCGIDPLTQQDHSATRTPLTDDSVLIVDGVFALRPAIDAYWDFRIWLDVDAEVSVRRGAARDGDWAGSAAEAIHRDRYLAAMRVHVEETEPLTRTDAIIDNTDFARPRLL</sequence>
<proteinExistence type="predicted"/>
<feature type="region of interest" description="Disordered" evidence="1">
    <location>
        <begin position="1"/>
        <end position="24"/>
    </location>
</feature>
<dbReference type="Proteomes" id="UP000305921">
    <property type="component" value="Unassembled WGS sequence"/>
</dbReference>
<dbReference type="Pfam" id="PF00485">
    <property type="entry name" value="PRK"/>
    <property type="match status" value="1"/>
</dbReference>
<dbReference type="EMBL" id="VAWE01000001">
    <property type="protein sequence ID" value="TLQ47660.1"/>
    <property type="molecule type" value="Genomic_DNA"/>
</dbReference>
<keyword evidence="4" id="KW-1185">Reference proteome</keyword>
<dbReference type="AlphaFoldDB" id="A0A5R9EBU4"/>
<reference evidence="3 4" key="1">
    <citation type="submission" date="2019-05" db="EMBL/GenBank/DDBJ databases">
        <title>Streptomyces marianii sp. nov., a novel marine actinomycete from southern coast of India.</title>
        <authorList>
            <person name="Iniyan A.M."/>
            <person name="Wink J."/>
            <person name="Ramprasad E."/>
            <person name="Ramana C.V."/>
            <person name="Bunk B."/>
            <person name="Sproer C."/>
            <person name="Joseph F.-J.R.S."/>
            <person name="Vincent S.G.P."/>
        </authorList>
    </citation>
    <scope>NUCLEOTIDE SEQUENCE [LARGE SCALE GENOMIC DNA]</scope>
    <source>
        <strain evidence="3 4">ICN19</strain>
    </source>
</reference>
<dbReference type="GO" id="GO:0016301">
    <property type="term" value="F:kinase activity"/>
    <property type="evidence" value="ECO:0007669"/>
    <property type="project" value="UniProtKB-KW"/>
</dbReference>
<keyword evidence="3" id="KW-0808">Transferase</keyword>
<organism evidence="3 4">
    <name type="scientific">Streptomyces marianii</name>
    <dbReference type="NCBI Taxonomy" id="1817406"/>
    <lineage>
        <taxon>Bacteria</taxon>
        <taxon>Bacillati</taxon>
        <taxon>Actinomycetota</taxon>
        <taxon>Actinomycetes</taxon>
        <taxon>Kitasatosporales</taxon>
        <taxon>Streptomycetaceae</taxon>
        <taxon>Streptomyces</taxon>
    </lineage>
</organism>
<dbReference type="Gene3D" id="3.40.50.300">
    <property type="entry name" value="P-loop containing nucleotide triphosphate hydrolases"/>
    <property type="match status" value="1"/>
</dbReference>
<gene>
    <name evidence="3" type="ORF">FEF34_36205</name>
</gene>
<feature type="domain" description="Phosphoribulokinase/uridine kinase" evidence="2">
    <location>
        <begin position="48"/>
        <end position="229"/>
    </location>
</feature>
<dbReference type="OrthoDB" id="572586at2"/>
<protein>
    <submittedName>
        <fullName evidence="3">Uridine kinase</fullName>
    </submittedName>
</protein>
<accession>A0A5R9EBU4</accession>
<dbReference type="SUPFAM" id="SSF52540">
    <property type="entry name" value="P-loop containing nucleoside triphosphate hydrolases"/>
    <property type="match status" value="1"/>
</dbReference>
<evidence type="ECO:0000259" key="2">
    <source>
        <dbReference type="Pfam" id="PF00485"/>
    </source>
</evidence>
<dbReference type="InterPro" id="IPR006083">
    <property type="entry name" value="PRK/URK"/>
</dbReference>
<keyword evidence="3" id="KW-0418">Kinase</keyword>
<evidence type="ECO:0000256" key="1">
    <source>
        <dbReference type="SAM" id="MobiDB-lite"/>
    </source>
</evidence>
<dbReference type="RefSeq" id="WP_138056935.1">
    <property type="nucleotide sequence ID" value="NZ_VAWE01000001.1"/>
</dbReference>